<evidence type="ECO:0000256" key="1">
    <source>
        <dbReference type="SAM" id="SignalP"/>
    </source>
</evidence>
<feature type="signal peptide" evidence="1">
    <location>
        <begin position="1"/>
        <end position="21"/>
    </location>
</feature>
<dbReference type="AlphaFoldDB" id="A0A2N9F2Z9"/>
<name>A0A2N9F2Z9_FAGSY</name>
<reference evidence="2" key="1">
    <citation type="submission" date="2018-02" db="EMBL/GenBank/DDBJ databases">
        <authorList>
            <person name="Cohen D.B."/>
            <person name="Kent A.D."/>
        </authorList>
    </citation>
    <scope>NUCLEOTIDE SEQUENCE</scope>
</reference>
<evidence type="ECO:0008006" key="3">
    <source>
        <dbReference type="Google" id="ProtNLM"/>
    </source>
</evidence>
<sequence length="115" mass="12775">MLSFSFLFLFLCLFSLPLLSAQPPRAIPATPIRSGQVASGSFRARPAARSDSRTWVRAISSLRVSFNRISRGRRRWRRGSVGLGFAEQNEDCGFGWLEDLWSAVGCCGFVVRGFA</sequence>
<accession>A0A2N9F2Z9</accession>
<organism evidence="2">
    <name type="scientific">Fagus sylvatica</name>
    <name type="common">Beechnut</name>
    <dbReference type="NCBI Taxonomy" id="28930"/>
    <lineage>
        <taxon>Eukaryota</taxon>
        <taxon>Viridiplantae</taxon>
        <taxon>Streptophyta</taxon>
        <taxon>Embryophyta</taxon>
        <taxon>Tracheophyta</taxon>
        <taxon>Spermatophyta</taxon>
        <taxon>Magnoliopsida</taxon>
        <taxon>eudicotyledons</taxon>
        <taxon>Gunneridae</taxon>
        <taxon>Pentapetalae</taxon>
        <taxon>rosids</taxon>
        <taxon>fabids</taxon>
        <taxon>Fagales</taxon>
        <taxon>Fagaceae</taxon>
        <taxon>Fagus</taxon>
    </lineage>
</organism>
<evidence type="ECO:0000313" key="2">
    <source>
        <dbReference type="EMBL" id="SPC81251.1"/>
    </source>
</evidence>
<proteinExistence type="predicted"/>
<keyword evidence="1" id="KW-0732">Signal</keyword>
<dbReference type="EMBL" id="OIVN01000502">
    <property type="protein sequence ID" value="SPC81251.1"/>
    <property type="molecule type" value="Genomic_DNA"/>
</dbReference>
<feature type="chain" id="PRO_5014640782" description="Secreted protein" evidence="1">
    <location>
        <begin position="22"/>
        <end position="115"/>
    </location>
</feature>
<gene>
    <name evidence="2" type="ORF">FSB_LOCUS9133</name>
</gene>
<protein>
    <recommendedName>
        <fullName evidence="3">Secreted protein</fullName>
    </recommendedName>
</protein>